<dbReference type="RefSeq" id="WP_117142124.1">
    <property type="nucleotide sequence ID" value="NZ_CAKXKJ010000002.1"/>
</dbReference>
<dbReference type="EC" id="2.4.2.10" evidence="2 6"/>
<organism evidence="8 9">
    <name type="scientific">Evtepia gabavorous</name>
    <dbReference type="NCBI Taxonomy" id="2211183"/>
    <lineage>
        <taxon>Bacteria</taxon>
        <taxon>Bacillati</taxon>
        <taxon>Bacillota</taxon>
        <taxon>Clostridia</taxon>
        <taxon>Eubacteriales</taxon>
        <taxon>Evtepia</taxon>
    </lineage>
</organism>
<feature type="binding site" evidence="6">
    <location>
        <position position="98"/>
    </location>
    <ligand>
        <name>5-phospho-alpha-D-ribose 1-diphosphate</name>
        <dbReference type="ChEBI" id="CHEBI:58017"/>
        <note>ligand shared between dimeric partners</note>
    </ligand>
</feature>
<dbReference type="PANTHER" id="PTHR19278:SF9">
    <property type="entry name" value="URIDINE 5'-MONOPHOSPHATE SYNTHASE"/>
    <property type="match status" value="1"/>
</dbReference>
<dbReference type="Pfam" id="PF00156">
    <property type="entry name" value="Pribosyltran"/>
    <property type="match status" value="1"/>
</dbReference>
<keyword evidence="6" id="KW-0460">Magnesium</keyword>
<dbReference type="Gene3D" id="3.40.50.2020">
    <property type="match status" value="1"/>
</dbReference>
<feature type="domain" description="Phosphoribosyltransferase" evidence="7">
    <location>
        <begin position="65"/>
        <end position="156"/>
    </location>
</feature>
<evidence type="ECO:0000256" key="6">
    <source>
        <dbReference type="HAMAP-Rule" id="MF_01208"/>
    </source>
</evidence>
<keyword evidence="9" id="KW-1185">Reference proteome</keyword>
<protein>
    <recommendedName>
        <fullName evidence="2 6">Orotate phosphoribosyltransferase</fullName>
        <shortName evidence="6">OPRT</shortName>
        <shortName evidence="6">OPRTase</shortName>
        <ecNumber evidence="2 6">2.4.2.10</ecNumber>
    </recommendedName>
</protein>
<evidence type="ECO:0000256" key="5">
    <source>
        <dbReference type="ARBA" id="ARBA00022975"/>
    </source>
</evidence>
<dbReference type="GO" id="GO:0004588">
    <property type="term" value="F:orotate phosphoribosyltransferase activity"/>
    <property type="evidence" value="ECO:0007669"/>
    <property type="project" value="UniProtKB-UniRule"/>
</dbReference>
<dbReference type="CDD" id="cd06223">
    <property type="entry name" value="PRTases_typeI"/>
    <property type="match status" value="1"/>
</dbReference>
<comment type="cofactor">
    <cofactor evidence="6">
        <name>Mg(2+)</name>
        <dbReference type="ChEBI" id="CHEBI:18420"/>
    </cofactor>
</comment>
<reference evidence="8 9" key="1">
    <citation type="submission" date="2018-07" db="EMBL/GenBank/DDBJ databases">
        <title>GABA Modulating Bacteria of the Human Gut Microbiota.</title>
        <authorList>
            <person name="Strandwitz P."/>
            <person name="Kim K.H."/>
            <person name="Terekhova D."/>
            <person name="Liu J.K."/>
            <person name="Sharma A."/>
            <person name="Levering J."/>
            <person name="Mcdonald D."/>
            <person name="Dietrich D."/>
            <person name="Ramadhar T.R."/>
            <person name="Lekbua A."/>
            <person name="Mroue N."/>
            <person name="Liston C."/>
            <person name="Stewart E.J."/>
            <person name="Dubin M.J."/>
            <person name="Zengler K."/>
            <person name="Knight R."/>
            <person name="Gilbert J.A."/>
            <person name="Clardy J."/>
            <person name="Lewis K."/>
        </authorList>
    </citation>
    <scope>NUCLEOTIDE SEQUENCE [LARGE SCALE GENOMIC DNA]</scope>
    <source>
        <strain evidence="8 9">KLE1738</strain>
    </source>
</reference>
<evidence type="ECO:0000313" key="8">
    <source>
        <dbReference type="EMBL" id="RFT06746.1"/>
    </source>
</evidence>
<feature type="binding site" evidence="6">
    <location>
        <position position="100"/>
    </location>
    <ligand>
        <name>5-phospho-alpha-D-ribose 1-diphosphate</name>
        <dbReference type="ChEBI" id="CHEBI:58017"/>
        <note>ligand shared between dimeric partners</note>
    </ligand>
</feature>
<keyword evidence="3 6" id="KW-0328">Glycosyltransferase</keyword>
<name>A0A3E2B451_9FIRM</name>
<sequence>MKTKIAKDLLKIQAVFLRPDEPFTWASGIKSPIYCDNRLTLSDHQVRLDVENGLAELVKTHYPEAEVLMGTSTAGIAHAAITAHLLALPMGYVRSGAKDHGRKNQIEGKLVPGQKVVVIEDLISTGGSVLEVVEVLRQAGAEVLGIASIFTYGMRKSVERLAEAQVKNVSLTDLDTVAQVAAEEGYIRAEDQARLLAFRDDPSDTRWIQK</sequence>
<proteinExistence type="inferred from homology"/>
<dbReference type="InterPro" id="IPR023031">
    <property type="entry name" value="OPRT"/>
</dbReference>
<evidence type="ECO:0000256" key="3">
    <source>
        <dbReference type="ARBA" id="ARBA00022676"/>
    </source>
</evidence>
<dbReference type="GO" id="GO:0044205">
    <property type="term" value="P:'de novo' UMP biosynthetic process"/>
    <property type="evidence" value="ECO:0007669"/>
    <property type="project" value="UniProtKB-UniRule"/>
</dbReference>
<dbReference type="InterPro" id="IPR029057">
    <property type="entry name" value="PRTase-like"/>
</dbReference>
<feature type="binding site" evidence="6">
    <location>
        <position position="124"/>
    </location>
    <ligand>
        <name>orotate</name>
        <dbReference type="ChEBI" id="CHEBI:30839"/>
    </ligand>
</feature>
<comment type="pathway">
    <text evidence="1 6">Pyrimidine metabolism; UMP biosynthesis via de novo pathway; UMP from orotate: step 1/2.</text>
</comment>
<dbReference type="InterPro" id="IPR004467">
    <property type="entry name" value="Or_phspho_trans_dom"/>
</dbReference>
<dbReference type="OrthoDB" id="9803963at2"/>
<evidence type="ECO:0000313" key="9">
    <source>
        <dbReference type="Proteomes" id="UP000260649"/>
    </source>
</evidence>
<dbReference type="AlphaFoldDB" id="A0A3E2B451"/>
<dbReference type="HAMAP" id="MF_01208">
    <property type="entry name" value="PyrE"/>
    <property type="match status" value="1"/>
</dbReference>
<comment type="caution">
    <text evidence="8">The sequence shown here is derived from an EMBL/GenBank/DDBJ whole genome shotgun (WGS) entry which is preliminary data.</text>
</comment>
<keyword evidence="4 6" id="KW-0808">Transferase</keyword>
<dbReference type="PANTHER" id="PTHR19278">
    <property type="entry name" value="OROTATE PHOSPHORIBOSYLTRANSFERASE"/>
    <property type="match status" value="1"/>
</dbReference>
<comment type="function">
    <text evidence="6">Catalyzes the transfer of a ribosyl phosphate group from 5-phosphoribose 1-diphosphate to orotate, leading to the formation of orotidine monophosphate (OMP).</text>
</comment>
<dbReference type="InterPro" id="IPR000836">
    <property type="entry name" value="PRTase_dom"/>
</dbReference>
<evidence type="ECO:0000256" key="4">
    <source>
        <dbReference type="ARBA" id="ARBA00022679"/>
    </source>
</evidence>
<dbReference type="EMBL" id="QQRQ01000007">
    <property type="protein sequence ID" value="RFT06746.1"/>
    <property type="molecule type" value="Genomic_DNA"/>
</dbReference>
<comment type="subunit">
    <text evidence="6">Homodimer.</text>
</comment>
<dbReference type="GO" id="GO:0000287">
    <property type="term" value="F:magnesium ion binding"/>
    <property type="evidence" value="ECO:0007669"/>
    <property type="project" value="UniProtKB-UniRule"/>
</dbReference>
<feature type="binding site" evidence="6">
    <location>
        <position position="94"/>
    </location>
    <ligand>
        <name>5-phospho-alpha-D-ribose 1-diphosphate</name>
        <dbReference type="ChEBI" id="CHEBI:58017"/>
        <note>ligand shared between dimeric partners</note>
    </ligand>
</feature>
<gene>
    <name evidence="6" type="primary">pyrE</name>
    <name evidence="8" type="ORF">DV520_05975</name>
</gene>
<comment type="catalytic activity">
    <reaction evidence="6">
        <text>orotidine 5'-phosphate + diphosphate = orotate + 5-phospho-alpha-D-ribose 1-diphosphate</text>
        <dbReference type="Rhea" id="RHEA:10380"/>
        <dbReference type="ChEBI" id="CHEBI:30839"/>
        <dbReference type="ChEBI" id="CHEBI:33019"/>
        <dbReference type="ChEBI" id="CHEBI:57538"/>
        <dbReference type="ChEBI" id="CHEBI:58017"/>
        <dbReference type="EC" id="2.4.2.10"/>
    </reaction>
</comment>
<dbReference type="SUPFAM" id="SSF53271">
    <property type="entry name" value="PRTase-like"/>
    <property type="match status" value="1"/>
</dbReference>
<evidence type="ECO:0000256" key="1">
    <source>
        <dbReference type="ARBA" id="ARBA00004889"/>
    </source>
</evidence>
<evidence type="ECO:0000256" key="2">
    <source>
        <dbReference type="ARBA" id="ARBA00011971"/>
    </source>
</evidence>
<comment type="caution">
    <text evidence="6">Lacks conserved residue(s) required for the propagation of feature annotation.</text>
</comment>
<keyword evidence="5 6" id="KW-0665">Pyrimidine biosynthesis</keyword>
<dbReference type="GO" id="GO:0019856">
    <property type="term" value="P:pyrimidine nucleobase biosynthetic process"/>
    <property type="evidence" value="ECO:0007669"/>
    <property type="project" value="TreeGrafter"/>
</dbReference>
<dbReference type="NCBIfam" id="TIGR00336">
    <property type="entry name" value="pyrE"/>
    <property type="match status" value="1"/>
</dbReference>
<dbReference type="UniPathway" id="UPA00070">
    <property type="reaction ID" value="UER00119"/>
</dbReference>
<dbReference type="Proteomes" id="UP000260649">
    <property type="component" value="Unassembled WGS sequence"/>
</dbReference>
<comment type="similarity">
    <text evidence="6">Belongs to the purine/pyrimidine phosphoribosyltransferase family. PyrE subfamily.</text>
</comment>
<accession>A0A3E2B451</accession>
<feature type="binding site" description="in other chain" evidence="6">
    <location>
        <begin position="120"/>
        <end position="128"/>
    </location>
    <ligand>
        <name>5-phospho-alpha-D-ribose 1-diphosphate</name>
        <dbReference type="ChEBI" id="CHEBI:58017"/>
        <note>ligand shared between dimeric partners</note>
    </ligand>
</feature>
<evidence type="ECO:0000259" key="7">
    <source>
        <dbReference type="Pfam" id="PF00156"/>
    </source>
</evidence>